<reference evidence="11 12" key="1">
    <citation type="submission" date="2014-03" db="EMBL/GenBank/DDBJ databases">
        <title>Genomics of Bifidobacteria.</title>
        <authorList>
            <person name="Ventura M."/>
            <person name="Milani C."/>
            <person name="Lugli G.A."/>
        </authorList>
    </citation>
    <scope>NUCLEOTIDE SEQUENCE [LARGE SCALE GENOMIC DNA]</scope>
    <source>
        <strain evidence="11 12">LMG 21589</strain>
    </source>
</reference>
<dbReference type="InterPro" id="IPR029062">
    <property type="entry name" value="Class_I_gatase-like"/>
</dbReference>
<dbReference type="Pfam" id="PF08533">
    <property type="entry name" value="Glyco_hydro_42C"/>
    <property type="match status" value="1"/>
</dbReference>
<dbReference type="Pfam" id="PF02449">
    <property type="entry name" value="Glyco_hydro_42"/>
    <property type="match status" value="1"/>
</dbReference>
<keyword evidence="4 11" id="KW-0378">Hydrolase</keyword>
<evidence type="ECO:0000313" key="11">
    <source>
        <dbReference type="EMBL" id="KFI89946.1"/>
    </source>
</evidence>
<dbReference type="Gene3D" id="2.60.40.1180">
    <property type="entry name" value="Golgi alpha-mannosidase II"/>
    <property type="match status" value="1"/>
</dbReference>
<dbReference type="SUPFAM" id="SSF51445">
    <property type="entry name" value="(Trans)glycosidases"/>
    <property type="match status" value="1"/>
</dbReference>
<comment type="caution">
    <text evidence="11">The sequence shown here is derived from an EMBL/GenBank/DDBJ whole genome shotgun (WGS) entry which is preliminary data.</text>
</comment>
<dbReference type="InterPro" id="IPR013529">
    <property type="entry name" value="Glyco_hydro_42_N"/>
</dbReference>
<name>A0A087D346_9BIFI</name>
<dbReference type="STRING" id="158787.BSCA_0276"/>
<dbReference type="AlphaFoldDB" id="A0A087D346"/>
<dbReference type="GO" id="GO:0004565">
    <property type="term" value="F:beta-galactosidase activity"/>
    <property type="evidence" value="ECO:0007669"/>
    <property type="project" value="UniProtKB-EC"/>
</dbReference>
<evidence type="ECO:0000256" key="4">
    <source>
        <dbReference type="ARBA" id="ARBA00022801"/>
    </source>
</evidence>
<keyword evidence="12" id="KW-1185">Reference proteome</keyword>
<dbReference type="InterPro" id="IPR013780">
    <property type="entry name" value="Glyco_hydro_b"/>
</dbReference>
<dbReference type="InterPro" id="IPR017853">
    <property type="entry name" value="GH"/>
</dbReference>
<evidence type="ECO:0000256" key="2">
    <source>
        <dbReference type="ARBA" id="ARBA00005940"/>
    </source>
</evidence>
<dbReference type="InterPro" id="IPR013739">
    <property type="entry name" value="Beta_galactosidase_C"/>
</dbReference>
<gene>
    <name evidence="11" type="ORF">BSCA_0276</name>
</gene>
<dbReference type="InterPro" id="IPR013738">
    <property type="entry name" value="Beta_galactosidase_Trimer"/>
</dbReference>
<evidence type="ECO:0000259" key="10">
    <source>
        <dbReference type="Pfam" id="PF08533"/>
    </source>
</evidence>
<evidence type="ECO:0000256" key="1">
    <source>
        <dbReference type="ARBA" id="ARBA00001412"/>
    </source>
</evidence>
<dbReference type="PANTHER" id="PTHR36447:SF1">
    <property type="entry name" value="BETA-GALACTOSIDASE GANA"/>
    <property type="match status" value="1"/>
</dbReference>
<comment type="catalytic activity">
    <reaction evidence="1">
        <text>Hydrolysis of terminal non-reducing beta-D-galactose residues in beta-D-galactosides.</text>
        <dbReference type="EC" id="3.2.1.23"/>
    </reaction>
</comment>
<dbReference type="Proteomes" id="UP000029033">
    <property type="component" value="Unassembled WGS sequence"/>
</dbReference>
<protein>
    <recommendedName>
        <fullName evidence="3">beta-galactosidase</fullName>
        <ecNumber evidence="3">3.2.1.23</ecNumber>
    </recommendedName>
</protein>
<dbReference type="GeneID" id="85166551"/>
<proteinExistence type="inferred from homology"/>
<feature type="domain" description="Beta-galactosidase C-terminal" evidence="10">
    <location>
        <begin position="675"/>
        <end position="730"/>
    </location>
</feature>
<keyword evidence="5 11" id="KW-0326">Glycosidase</keyword>
<feature type="domain" description="Glycoside hydrolase family 42 N-terminal" evidence="8">
    <location>
        <begin position="38"/>
        <end position="409"/>
    </location>
</feature>
<dbReference type="GO" id="GO:0009341">
    <property type="term" value="C:beta-galactosidase complex"/>
    <property type="evidence" value="ECO:0007669"/>
    <property type="project" value="InterPro"/>
</dbReference>
<dbReference type="eggNOG" id="COG1874">
    <property type="taxonomic scope" value="Bacteria"/>
</dbReference>
<dbReference type="Gene3D" id="3.40.50.880">
    <property type="match status" value="1"/>
</dbReference>
<dbReference type="CDD" id="cd03143">
    <property type="entry name" value="A4_beta-galactosidase_middle_domain"/>
    <property type="match status" value="1"/>
</dbReference>
<dbReference type="PANTHER" id="PTHR36447">
    <property type="entry name" value="BETA-GALACTOSIDASE GANA"/>
    <property type="match status" value="1"/>
</dbReference>
<dbReference type="OrthoDB" id="9800974at2"/>
<evidence type="ECO:0000259" key="9">
    <source>
        <dbReference type="Pfam" id="PF08532"/>
    </source>
</evidence>
<feature type="binding site" evidence="7">
    <location>
        <position position="135"/>
    </location>
    <ligand>
        <name>substrate</name>
    </ligand>
</feature>
<dbReference type="EC" id="3.2.1.23" evidence="3"/>
<dbReference type="GO" id="GO:0006012">
    <property type="term" value="P:galactose metabolic process"/>
    <property type="evidence" value="ECO:0007669"/>
    <property type="project" value="InterPro"/>
</dbReference>
<dbReference type="Gene3D" id="3.20.20.80">
    <property type="entry name" value="Glycosidases"/>
    <property type="match status" value="1"/>
</dbReference>
<dbReference type="RefSeq" id="WP_046726284.1">
    <property type="nucleotide sequence ID" value="NZ_JGZO01000034.1"/>
</dbReference>
<sequence length="735" mass="80630">MSLSQTKALGRAADAARRPFRWPALLAPDGHGIAYGGDYNPDQWPESVWDDDIRLMTKAGVNTVALAIFSWDRIQPAEDEWDFDWLDRIIGKLGAAGIAVDLASATAAAPLWLYPAHPEVLPIDRYGHTINPGSRQSWSPTSPVFKDYALEMCRRLAERYGDSPAVTAWHVGNEYGWNNRYDYSDNTLRAFRRWCEREYGTVGALNEAWGTAFWSQAVTSFDQVIIPRHMGGDAMVNPSQQLDLERFGSECLKEFYKAERDAITEICPDKPITTNFMVSTDQCTMDYADWSDDVDFVSNDHYFHEGESHLDELACSDALMNGLALGKPWYLMEHSTSAVQWKPLNSRKRGGELVRDALAHVALGADAINFFQWRQSRSGAECFHSAMLPHAGEDSKVFRETCELGGLLRRLSAAGLQGAALRPSRTAILFDADCEWMTRSETLPSMKLSHWHDVRDWYRAFLDASARADVVPLRADWSDYDTVVLPTMFILSESDAGRVRAFARSGGRVIVGYATGIADEHTHVALGGYPGMLRDMLGVRGEEFNILSGADDGASTAADGAGLGDPGTVTLSNGSVSRLWANVVTSVAPDATVLATYEGTDAAAWELDGVPAIVRHPYGEGEAYYIGCDLDRADIARFLRDEFSGALPAERQSADASAALVGLESESHTDASLIRTRRSTDTADFDFVINRSGQTVSVPAVAGEMVVAYRCDAAESGSPAYALRPNGILITKTAH</sequence>
<feature type="active site" description="Nucleophile" evidence="6">
    <location>
        <position position="333"/>
    </location>
</feature>
<comment type="similarity">
    <text evidence="2">Belongs to the glycosyl hydrolase 42 family.</text>
</comment>
<dbReference type="Pfam" id="PF08532">
    <property type="entry name" value="Glyco_hydro_42M"/>
    <property type="match status" value="1"/>
</dbReference>
<feature type="binding site" evidence="7">
    <location>
        <position position="341"/>
    </location>
    <ligand>
        <name>substrate</name>
    </ligand>
</feature>
<evidence type="ECO:0000259" key="8">
    <source>
        <dbReference type="Pfam" id="PF02449"/>
    </source>
</evidence>
<evidence type="ECO:0000256" key="6">
    <source>
        <dbReference type="PIRSR" id="PIRSR001084-1"/>
    </source>
</evidence>
<feature type="active site" description="Proton donor" evidence="6">
    <location>
        <position position="174"/>
    </location>
</feature>
<feature type="domain" description="Beta-galactosidase trimerisation" evidence="9">
    <location>
        <begin position="425"/>
        <end position="640"/>
    </location>
</feature>
<evidence type="ECO:0000313" key="12">
    <source>
        <dbReference type="Proteomes" id="UP000029033"/>
    </source>
</evidence>
<evidence type="ECO:0000256" key="3">
    <source>
        <dbReference type="ARBA" id="ARBA00012756"/>
    </source>
</evidence>
<evidence type="ECO:0000256" key="5">
    <source>
        <dbReference type="ARBA" id="ARBA00023295"/>
    </source>
</evidence>
<dbReference type="InterPro" id="IPR003476">
    <property type="entry name" value="Glyco_hydro_42"/>
</dbReference>
<organism evidence="11 12">
    <name type="scientific">Bifidobacterium scardovii</name>
    <dbReference type="NCBI Taxonomy" id="158787"/>
    <lineage>
        <taxon>Bacteria</taxon>
        <taxon>Bacillati</taxon>
        <taxon>Actinomycetota</taxon>
        <taxon>Actinomycetes</taxon>
        <taxon>Bifidobacteriales</taxon>
        <taxon>Bifidobacteriaceae</taxon>
        <taxon>Bifidobacterium</taxon>
    </lineage>
</organism>
<dbReference type="EMBL" id="JGZO01000034">
    <property type="protein sequence ID" value="KFI89946.1"/>
    <property type="molecule type" value="Genomic_DNA"/>
</dbReference>
<accession>A0A087D346</accession>
<evidence type="ECO:0000256" key="7">
    <source>
        <dbReference type="PIRSR" id="PIRSR001084-2"/>
    </source>
</evidence>
<dbReference type="PIRSF" id="PIRSF001084">
    <property type="entry name" value="B-galactosidase"/>
    <property type="match status" value="1"/>
</dbReference>
<dbReference type="SUPFAM" id="SSF52317">
    <property type="entry name" value="Class I glutamine amidotransferase-like"/>
    <property type="match status" value="1"/>
</dbReference>
<feature type="binding site" evidence="7">
    <location>
        <position position="173"/>
    </location>
    <ligand>
        <name>substrate</name>
    </ligand>
</feature>